<dbReference type="CDD" id="cd04301">
    <property type="entry name" value="NAT_SF"/>
    <property type="match status" value="1"/>
</dbReference>
<dbReference type="InterPro" id="IPR000182">
    <property type="entry name" value="GNAT_dom"/>
</dbReference>
<sequence length="147" mass="16688">MRVKFIQAEETFPLRQQILKPGCALTSCYFPKDNEPGTFHLAVIENEEVISIGSFNRCNLPFFGETVQYNLKGMATSNAHRGRHAGSELMKYAFKHLQDKGIELLWCNARVSAVGFYEKLGFTPIGDEFEVEGIGMHQTMYIKFADQ</sequence>
<dbReference type="HOGENOM" id="CLU_056607_4_1_10"/>
<dbReference type="Proteomes" id="UP000007590">
    <property type="component" value="Chromosome"/>
</dbReference>
<name>H8KTU6_SOLCM</name>
<accession>H8KTU6</accession>
<reference evidence="4" key="1">
    <citation type="submission" date="2012-02" db="EMBL/GenBank/DDBJ databases">
        <title>The complete genome of Solitalea canadensis DSM 3403.</title>
        <authorList>
            <consortium name="US DOE Joint Genome Institute (JGI-PGF)"/>
            <person name="Lucas S."/>
            <person name="Copeland A."/>
            <person name="Lapidus A."/>
            <person name="Glavina del Rio T."/>
            <person name="Dalin E."/>
            <person name="Tice H."/>
            <person name="Bruce D."/>
            <person name="Goodwin L."/>
            <person name="Pitluck S."/>
            <person name="Peters L."/>
            <person name="Ovchinnikova G."/>
            <person name="Lu M."/>
            <person name="Kyrpides N."/>
            <person name="Mavromatis K."/>
            <person name="Ivanova N."/>
            <person name="Brettin T."/>
            <person name="Detter J.C."/>
            <person name="Han C."/>
            <person name="Larimer F."/>
            <person name="Land M."/>
            <person name="Hauser L."/>
            <person name="Markowitz V."/>
            <person name="Cheng J.-F."/>
            <person name="Hugenholtz P."/>
            <person name="Woyke T."/>
            <person name="Wu D."/>
            <person name="Spring S."/>
            <person name="Schroeder M."/>
            <person name="Kopitz M."/>
            <person name="Brambilla E."/>
            <person name="Klenk H.-P."/>
            <person name="Eisen J.A."/>
        </authorList>
    </citation>
    <scope>NUCLEOTIDE SEQUENCE</scope>
    <source>
        <strain evidence="4">DSM 3403</strain>
    </source>
</reference>
<keyword evidence="5" id="KW-1185">Reference proteome</keyword>
<dbReference type="AlphaFoldDB" id="H8KTU6"/>
<dbReference type="OrthoDB" id="2352823at2"/>
<evidence type="ECO:0000256" key="1">
    <source>
        <dbReference type="ARBA" id="ARBA00022679"/>
    </source>
</evidence>
<dbReference type="SUPFAM" id="SSF55729">
    <property type="entry name" value="Acyl-CoA N-acyltransferases (Nat)"/>
    <property type="match status" value="1"/>
</dbReference>
<feature type="domain" description="N-acetyltransferase" evidence="3">
    <location>
        <begin position="1"/>
        <end position="141"/>
    </location>
</feature>
<dbReference type="Gene3D" id="3.40.630.30">
    <property type="match status" value="1"/>
</dbReference>
<dbReference type="InterPro" id="IPR016181">
    <property type="entry name" value="Acyl_CoA_acyltransferase"/>
</dbReference>
<proteinExistence type="predicted"/>
<organism evidence="4 5">
    <name type="scientific">Solitalea canadensis (strain ATCC 29591 / DSM 3403 / JCM 21819 / LMG 8368 / NBRC 15130 / NCIMB 12057 / USAM 9D)</name>
    <name type="common">Flexibacter canadensis</name>
    <dbReference type="NCBI Taxonomy" id="929556"/>
    <lineage>
        <taxon>Bacteria</taxon>
        <taxon>Pseudomonadati</taxon>
        <taxon>Bacteroidota</taxon>
        <taxon>Sphingobacteriia</taxon>
        <taxon>Sphingobacteriales</taxon>
        <taxon>Sphingobacteriaceae</taxon>
        <taxon>Solitalea</taxon>
    </lineage>
</organism>
<dbReference type="InterPro" id="IPR050680">
    <property type="entry name" value="YpeA/RimI_acetyltransf"/>
</dbReference>
<evidence type="ECO:0000313" key="5">
    <source>
        <dbReference type="Proteomes" id="UP000007590"/>
    </source>
</evidence>
<dbReference type="GO" id="GO:0016747">
    <property type="term" value="F:acyltransferase activity, transferring groups other than amino-acyl groups"/>
    <property type="evidence" value="ECO:0007669"/>
    <property type="project" value="InterPro"/>
</dbReference>
<dbReference type="KEGG" id="scn:Solca_1730"/>
<dbReference type="Pfam" id="PF13673">
    <property type="entry name" value="Acetyltransf_10"/>
    <property type="match status" value="1"/>
</dbReference>
<evidence type="ECO:0000256" key="2">
    <source>
        <dbReference type="ARBA" id="ARBA00023315"/>
    </source>
</evidence>
<evidence type="ECO:0000259" key="3">
    <source>
        <dbReference type="PROSITE" id="PS51186"/>
    </source>
</evidence>
<dbReference type="eggNOG" id="COG0456">
    <property type="taxonomic scope" value="Bacteria"/>
</dbReference>
<dbReference type="PANTHER" id="PTHR43420">
    <property type="entry name" value="ACETYLTRANSFERASE"/>
    <property type="match status" value="1"/>
</dbReference>
<dbReference type="RefSeq" id="WP_014680023.1">
    <property type="nucleotide sequence ID" value="NC_017770.1"/>
</dbReference>
<evidence type="ECO:0000313" key="4">
    <source>
        <dbReference type="EMBL" id="AFD06796.1"/>
    </source>
</evidence>
<keyword evidence="1 4" id="KW-0808">Transferase</keyword>
<protein>
    <submittedName>
        <fullName evidence="4">Acetyltransferase</fullName>
    </submittedName>
</protein>
<keyword evidence="2" id="KW-0012">Acyltransferase</keyword>
<dbReference type="EMBL" id="CP003349">
    <property type="protein sequence ID" value="AFD06796.1"/>
    <property type="molecule type" value="Genomic_DNA"/>
</dbReference>
<dbReference type="PROSITE" id="PS51186">
    <property type="entry name" value="GNAT"/>
    <property type="match status" value="1"/>
</dbReference>
<gene>
    <name evidence="4" type="ordered locus">Solca_1730</name>
</gene>